<keyword evidence="4" id="KW-1185">Reference proteome</keyword>
<dbReference type="GO" id="GO:0016020">
    <property type="term" value="C:membrane"/>
    <property type="evidence" value="ECO:0007669"/>
    <property type="project" value="TreeGrafter"/>
</dbReference>
<dbReference type="GO" id="GO:0004601">
    <property type="term" value="F:peroxidase activity"/>
    <property type="evidence" value="ECO:0007669"/>
    <property type="project" value="UniProtKB-KW"/>
</dbReference>
<feature type="domain" description="AB hydrolase-1" evidence="2">
    <location>
        <begin position="25"/>
        <end position="256"/>
    </location>
</feature>
<dbReference type="InterPro" id="IPR050266">
    <property type="entry name" value="AB_hydrolase_sf"/>
</dbReference>
<dbReference type="PANTHER" id="PTHR43798:SF31">
    <property type="entry name" value="AB HYDROLASE SUPERFAMILY PROTEIN YCLE"/>
    <property type="match status" value="1"/>
</dbReference>
<dbReference type="RefSeq" id="WP_092477751.1">
    <property type="nucleotide sequence ID" value="NZ_FOHN01000010.1"/>
</dbReference>
<organism evidence="3 4">
    <name type="scientific">[Clostridium] polysaccharolyticum</name>
    <dbReference type="NCBI Taxonomy" id="29364"/>
    <lineage>
        <taxon>Bacteria</taxon>
        <taxon>Bacillati</taxon>
        <taxon>Bacillota</taxon>
        <taxon>Clostridia</taxon>
        <taxon>Lachnospirales</taxon>
        <taxon>Lachnospiraceae</taxon>
    </lineage>
</organism>
<dbReference type="Pfam" id="PF00561">
    <property type="entry name" value="Abhydrolase_1"/>
    <property type="match status" value="1"/>
</dbReference>
<dbReference type="InterPro" id="IPR029058">
    <property type="entry name" value="AB_hydrolase_fold"/>
</dbReference>
<dbReference type="GO" id="GO:0016787">
    <property type="term" value="F:hydrolase activity"/>
    <property type="evidence" value="ECO:0007669"/>
    <property type="project" value="UniProtKB-KW"/>
</dbReference>
<keyword evidence="3" id="KW-0560">Oxidoreductase</keyword>
<dbReference type="PRINTS" id="PR00111">
    <property type="entry name" value="ABHYDROLASE"/>
</dbReference>
<dbReference type="EMBL" id="FOHN01000010">
    <property type="protein sequence ID" value="SET19109.1"/>
    <property type="molecule type" value="Genomic_DNA"/>
</dbReference>
<dbReference type="OrthoDB" id="9773293at2"/>
<gene>
    <name evidence="3" type="ORF">SAMN04487772_11018</name>
</gene>
<evidence type="ECO:0000259" key="2">
    <source>
        <dbReference type="Pfam" id="PF00561"/>
    </source>
</evidence>
<protein>
    <submittedName>
        <fullName evidence="3">Non-heme chloroperoxidase</fullName>
    </submittedName>
</protein>
<keyword evidence="1" id="KW-0378">Hydrolase</keyword>
<dbReference type="AlphaFoldDB" id="A0A1I0CHV4"/>
<accession>A0A1I0CHV4</accession>
<evidence type="ECO:0000313" key="3">
    <source>
        <dbReference type="EMBL" id="SET19109.1"/>
    </source>
</evidence>
<keyword evidence="3" id="KW-0575">Peroxidase</keyword>
<dbReference type="Proteomes" id="UP000199800">
    <property type="component" value="Unassembled WGS sequence"/>
</dbReference>
<dbReference type="InterPro" id="IPR000073">
    <property type="entry name" value="AB_hydrolase_1"/>
</dbReference>
<dbReference type="STRING" id="29364.SAMN04487772_11018"/>
<dbReference type="SUPFAM" id="SSF53474">
    <property type="entry name" value="alpha/beta-Hydrolases"/>
    <property type="match status" value="1"/>
</dbReference>
<dbReference type="Gene3D" id="3.40.50.1820">
    <property type="entry name" value="alpha/beta hydrolase"/>
    <property type="match status" value="1"/>
</dbReference>
<proteinExistence type="predicted"/>
<evidence type="ECO:0000256" key="1">
    <source>
        <dbReference type="ARBA" id="ARBA00022801"/>
    </source>
</evidence>
<name>A0A1I0CHV4_9FIRM</name>
<sequence>MKYWIEVEPNVKVFAEDINPDGQETILFLHGWPLSHDVFEYQYDALPYKNIRCIGLDTRGFGQSDRPALGYDYDRLAEDLHQSIESLGLENVTLAAHSMSGAAAIRYMANYNQDHVKNLVLIGAAAPSLVRRKNFNFGVSRDFIDTLIQETRNNRPQMLHNFAQTCFYKFSSETFTDWLVYLGYQAAGHSTIQCAITFRNETLFKDLQRITVPTLIIHGVHDQVVPYPLALFLRQCIANSYIVPFEESGHLPFYEEQIKFNTVLTGFINQPVQ</sequence>
<evidence type="ECO:0000313" key="4">
    <source>
        <dbReference type="Proteomes" id="UP000199800"/>
    </source>
</evidence>
<reference evidence="3 4" key="1">
    <citation type="submission" date="2016-10" db="EMBL/GenBank/DDBJ databases">
        <authorList>
            <person name="de Groot N.N."/>
        </authorList>
    </citation>
    <scope>NUCLEOTIDE SEQUENCE [LARGE SCALE GENOMIC DNA]</scope>
    <source>
        <strain evidence="3 4">DSM 1801</strain>
    </source>
</reference>
<dbReference type="PANTHER" id="PTHR43798">
    <property type="entry name" value="MONOACYLGLYCEROL LIPASE"/>
    <property type="match status" value="1"/>
</dbReference>